<dbReference type="Gene3D" id="2.30.30.100">
    <property type="match status" value="1"/>
</dbReference>
<dbReference type="GO" id="GO:0003723">
    <property type="term" value="F:RNA binding"/>
    <property type="evidence" value="ECO:0007669"/>
    <property type="project" value="InterPro"/>
</dbReference>
<dbReference type="SMART" id="SM01271">
    <property type="entry name" value="LSM14"/>
    <property type="match status" value="1"/>
</dbReference>
<feature type="compositionally biased region" description="Basic and acidic residues" evidence="3">
    <location>
        <begin position="338"/>
        <end position="352"/>
    </location>
</feature>
<dbReference type="PROSITE" id="PS51536">
    <property type="entry name" value="TFG"/>
    <property type="match status" value="1"/>
</dbReference>
<evidence type="ECO:0000256" key="1">
    <source>
        <dbReference type="PROSITE-ProRule" id="PRU00846"/>
    </source>
</evidence>
<sequence>MSIEPFLGSSITIITNSDIRYEGLLYDLNTEDGVVVLQNVRCFGTENRRTAGAVPPSNKIQDYIVFRGDDIKDLNVLKADSPKYSELSEPEPRPGHSGAPYVLPTGMPPNFYSMGGVPPPPPPPPPPAYGYMDQPKMPQPGMPGFPMEGFPMYGMPPSHMGPFPPMYPPVDAYERGRMGMPSPLRDPMQFSAPGHPLLKPMGPDAVSVSNSADAPDRTQGTMFDAVRSPSLAPGDAERFDLSEFDFGPDPFAEGPDANVKDLGVTESPSIAPIQPISKDIDTLQSKTKERMEPDSRDRDVKPPQVSNRTFKGRSGKSQSNAEPPKHKDAQTGQSNSPTDERELRPFYDKKTSFFDNLSSDTQSNRQRGKRDDRQSQRNINLDTFGVESVRRTHHSHGRGYAGHGDRRKTGNNEKPRNVAPEKDNARGDKGNDKRKQQAAVTSESNKTEESQSSGAK</sequence>
<dbReference type="InterPro" id="IPR025761">
    <property type="entry name" value="FFD_box"/>
</dbReference>
<dbReference type="InterPro" id="IPR025609">
    <property type="entry name" value="Lsm14-like_N"/>
</dbReference>
<dbReference type="InterPro" id="IPR010920">
    <property type="entry name" value="LSM_dom_sf"/>
</dbReference>
<feature type="compositionally biased region" description="Polar residues" evidence="3">
    <location>
        <begin position="353"/>
        <end position="365"/>
    </location>
</feature>
<dbReference type="PROSITE" id="PS51513">
    <property type="entry name" value="FFD"/>
    <property type="match status" value="1"/>
</dbReference>
<evidence type="ECO:0000256" key="3">
    <source>
        <dbReference type="SAM" id="MobiDB-lite"/>
    </source>
</evidence>
<reference evidence="7" key="1">
    <citation type="journal article" date="2014" name="BMC Genomics">
        <title>The Babesia bovis gene and promoter model: an update from full-length EST analysis.</title>
        <authorList>
            <person name="Yamagishi J."/>
            <person name="Wakaguri H."/>
            <person name="Yokoyama N."/>
            <person name="Yamashita R."/>
            <person name="Suzuki Y."/>
            <person name="Xuan X."/>
            <person name="Igarashi I."/>
        </authorList>
    </citation>
    <scope>NUCLEOTIDE SEQUENCE</scope>
    <source>
        <strain evidence="7">Texas</strain>
    </source>
</reference>
<organism evidence="7">
    <name type="scientific">Babesia bovis</name>
    <dbReference type="NCBI Taxonomy" id="5865"/>
    <lineage>
        <taxon>Eukaryota</taxon>
        <taxon>Sar</taxon>
        <taxon>Alveolata</taxon>
        <taxon>Apicomplexa</taxon>
        <taxon>Aconoidasida</taxon>
        <taxon>Piroplasmida</taxon>
        <taxon>Babesiidae</taxon>
        <taxon>Babesia</taxon>
    </lineage>
</organism>
<dbReference type="CDD" id="cd01736">
    <property type="entry name" value="LSm14_N"/>
    <property type="match status" value="1"/>
</dbReference>
<dbReference type="InterPro" id="IPR047575">
    <property type="entry name" value="Sm"/>
</dbReference>
<evidence type="ECO:0000256" key="2">
    <source>
        <dbReference type="PROSITE-ProRule" id="PRU00869"/>
    </source>
</evidence>
<feature type="compositionally biased region" description="Basic and acidic residues" evidence="3">
    <location>
        <begin position="403"/>
        <end position="435"/>
    </location>
</feature>
<evidence type="ECO:0000259" key="4">
    <source>
        <dbReference type="PROSITE" id="PS51513"/>
    </source>
</evidence>
<feature type="compositionally biased region" description="Polar residues" evidence="3">
    <location>
        <begin position="438"/>
        <end position="456"/>
    </location>
</feature>
<proteinExistence type="evidence at transcript level"/>
<dbReference type="PANTHER" id="PTHR13586">
    <property type="entry name" value="SCD6 PROTEIN-RELATED"/>
    <property type="match status" value="1"/>
</dbReference>
<feature type="domain" description="TFG box profile" evidence="5">
    <location>
        <begin position="368"/>
        <end position="388"/>
    </location>
</feature>
<evidence type="ECO:0000259" key="5">
    <source>
        <dbReference type="PROSITE" id="PS51536"/>
    </source>
</evidence>
<dbReference type="PROSITE" id="PS52002">
    <property type="entry name" value="SM"/>
    <property type="match status" value="1"/>
</dbReference>
<dbReference type="InterPro" id="IPR019050">
    <property type="entry name" value="FDF_dom"/>
</dbReference>
<accession>S6BGR2</accession>
<dbReference type="EMBL" id="AK441550">
    <property type="protein sequence ID" value="BAN65344.1"/>
    <property type="molecule type" value="mRNA"/>
</dbReference>
<dbReference type="PRINTS" id="PR00049">
    <property type="entry name" value="WILMSTUMOUR"/>
</dbReference>
<feature type="short sequence motif" description="TFG box" evidence="2">
    <location>
        <begin position="368"/>
        <end position="388"/>
    </location>
</feature>
<protein>
    <submittedName>
        <fullName evidence="7">Uncharacterized protein</fullName>
    </submittedName>
</protein>
<feature type="compositionally biased region" description="Basic and acidic residues" evidence="3">
    <location>
        <begin position="278"/>
        <end position="301"/>
    </location>
</feature>
<dbReference type="SMART" id="SM01199">
    <property type="entry name" value="FDF"/>
    <property type="match status" value="1"/>
</dbReference>
<dbReference type="PANTHER" id="PTHR13586:SF0">
    <property type="entry name" value="TRAILER HITCH, ISOFORM H"/>
    <property type="match status" value="1"/>
</dbReference>
<dbReference type="Pfam" id="PF12701">
    <property type="entry name" value="LSM14"/>
    <property type="match status" value="1"/>
</dbReference>
<feature type="short sequence motif" description="FFD box" evidence="1">
    <location>
        <begin position="345"/>
        <end position="361"/>
    </location>
</feature>
<dbReference type="VEuPathDB" id="PiroplasmaDB:BBOV_III005690"/>
<dbReference type="AlphaFoldDB" id="S6BGR2"/>
<gene>
    <name evidence="7" type="primary">BBOV_III005690</name>
</gene>
<evidence type="ECO:0000259" key="6">
    <source>
        <dbReference type="PROSITE" id="PS52002"/>
    </source>
</evidence>
<feature type="compositionally biased region" description="Polar residues" evidence="3">
    <location>
        <begin position="304"/>
        <end position="321"/>
    </location>
</feature>
<dbReference type="InterPro" id="IPR025768">
    <property type="entry name" value="TFG_box"/>
</dbReference>
<feature type="domain" description="Sm" evidence="6">
    <location>
        <begin position="1"/>
        <end position="80"/>
    </location>
</feature>
<feature type="region of interest" description="Disordered" evidence="3">
    <location>
        <begin position="205"/>
        <end position="456"/>
    </location>
</feature>
<name>S6BGR2_BABBO</name>
<evidence type="ECO:0000313" key="7">
    <source>
        <dbReference type="EMBL" id="BAN65344.1"/>
    </source>
</evidence>
<dbReference type="SUPFAM" id="SSF50182">
    <property type="entry name" value="Sm-like ribonucleoproteins"/>
    <property type="match status" value="1"/>
</dbReference>
<feature type="domain" description="FFD box profile" evidence="4">
    <location>
        <begin position="345"/>
        <end position="361"/>
    </location>
</feature>